<keyword evidence="8" id="KW-1185">Reference proteome</keyword>
<comment type="similarity">
    <text evidence="5">Belongs to the universal ribosomal protein uL6 family.</text>
</comment>
<dbReference type="Proteomes" id="UP000292580">
    <property type="component" value="Unassembled WGS sequence"/>
</dbReference>
<dbReference type="GO" id="GO:0002181">
    <property type="term" value="P:cytoplasmic translation"/>
    <property type="evidence" value="ECO:0007669"/>
    <property type="project" value="TreeGrafter"/>
</dbReference>
<dbReference type="PIRSF" id="PIRSF002162">
    <property type="entry name" value="Ribosomal_L6"/>
    <property type="match status" value="1"/>
</dbReference>
<comment type="caution">
    <text evidence="7">The sequence shown here is derived from an EMBL/GenBank/DDBJ whole genome shotgun (WGS) entry which is preliminary data.</text>
</comment>
<dbReference type="EMBL" id="PGCL01000001">
    <property type="protein sequence ID" value="TAJ45257.1"/>
    <property type="molecule type" value="Genomic_DNA"/>
</dbReference>
<reference evidence="7 8" key="1">
    <citation type="submission" date="2017-11" db="EMBL/GenBank/DDBJ databases">
        <title>Isolation and Characterization of Methanofollis Species from Methane Seep Offshore SW Taiwan.</title>
        <authorList>
            <person name="Teng N.-H."/>
            <person name="Lai M.-C."/>
            <person name="Chen S.-C."/>
        </authorList>
    </citation>
    <scope>NUCLEOTIDE SEQUENCE [LARGE SCALE GENOMIC DNA]</scope>
    <source>
        <strain evidence="7 8">FWC-SCC2</strain>
    </source>
</reference>
<feature type="domain" description="Large ribosomal subunit protein uL6 alpha-beta" evidence="6">
    <location>
        <begin position="104"/>
        <end position="167"/>
    </location>
</feature>
<evidence type="ECO:0000256" key="4">
    <source>
        <dbReference type="ARBA" id="ARBA00023274"/>
    </source>
</evidence>
<dbReference type="FunFam" id="3.90.930.12:FF:000008">
    <property type="entry name" value="50S ribosomal protein L6"/>
    <property type="match status" value="1"/>
</dbReference>
<keyword evidence="4 5" id="KW-0687">Ribonucleoprotein</keyword>
<dbReference type="NCBIfam" id="TIGR03653">
    <property type="entry name" value="uL6_arch"/>
    <property type="match status" value="1"/>
</dbReference>
<dbReference type="AlphaFoldDB" id="A0A483CUX0"/>
<dbReference type="NCBIfam" id="NF004037">
    <property type="entry name" value="PRK05518.1"/>
    <property type="match status" value="1"/>
</dbReference>
<evidence type="ECO:0000256" key="3">
    <source>
        <dbReference type="ARBA" id="ARBA00022980"/>
    </source>
</evidence>
<evidence type="ECO:0000256" key="1">
    <source>
        <dbReference type="ARBA" id="ARBA00022730"/>
    </source>
</evidence>
<dbReference type="PANTHER" id="PTHR11655">
    <property type="entry name" value="60S/50S RIBOSOMAL PROTEIN L6/L9"/>
    <property type="match status" value="1"/>
</dbReference>
<dbReference type="InterPro" id="IPR036789">
    <property type="entry name" value="Ribosomal_uL6-like_a/b-dom_sf"/>
</dbReference>
<dbReference type="SUPFAM" id="SSF56053">
    <property type="entry name" value="Ribosomal protein L6"/>
    <property type="match status" value="2"/>
</dbReference>
<dbReference type="Pfam" id="PF00347">
    <property type="entry name" value="Ribosomal_L6"/>
    <property type="match status" value="2"/>
</dbReference>
<dbReference type="InterPro" id="IPR000702">
    <property type="entry name" value="Ribosomal_uL6-like"/>
</dbReference>
<dbReference type="GO" id="GO:0019843">
    <property type="term" value="F:rRNA binding"/>
    <property type="evidence" value="ECO:0007669"/>
    <property type="project" value="UniProtKB-UniRule"/>
</dbReference>
<comment type="subunit">
    <text evidence="5">Part of the 50S ribosomal subunit.</text>
</comment>
<dbReference type="RefSeq" id="WP_130645602.1">
    <property type="nucleotide sequence ID" value="NZ_PGCL01000001.1"/>
</dbReference>
<keyword evidence="1 5" id="KW-0699">rRNA-binding</keyword>
<protein>
    <recommendedName>
        <fullName evidence="5">Large ribosomal subunit protein uL6</fullName>
    </recommendedName>
</protein>
<keyword evidence="2 5" id="KW-0694">RNA-binding</keyword>
<accession>A0A483CUX0</accession>
<proteinExistence type="inferred from homology"/>
<dbReference type="GO" id="GO:0003735">
    <property type="term" value="F:structural constituent of ribosome"/>
    <property type="evidence" value="ECO:0007669"/>
    <property type="project" value="UniProtKB-UniRule"/>
</dbReference>
<organism evidence="7 8">
    <name type="scientific">Methanofollis fontis</name>
    <dbReference type="NCBI Taxonomy" id="2052832"/>
    <lineage>
        <taxon>Archaea</taxon>
        <taxon>Methanobacteriati</taxon>
        <taxon>Methanobacteriota</taxon>
        <taxon>Stenosarchaea group</taxon>
        <taxon>Methanomicrobia</taxon>
        <taxon>Methanomicrobiales</taxon>
        <taxon>Methanomicrobiaceae</taxon>
        <taxon>Methanofollis</taxon>
    </lineage>
</organism>
<keyword evidence="3 5" id="KW-0689">Ribosomal protein</keyword>
<name>A0A483CUX0_9EURY</name>
<dbReference type="InterPro" id="IPR019907">
    <property type="entry name" value="Ribosomal_uL6_arc"/>
</dbReference>
<evidence type="ECO:0000256" key="2">
    <source>
        <dbReference type="ARBA" id="ARBA00022884"/>
    </source>
</evidence>
<evidence type="ECO:0000313" key="8">
    <source>
        <dbReference type="Proteomes" id="UP000292580"/>
    </source>
</evidence>
<dbReference type="Gene3D" id="3.90.930.12">
    <property type="entry name" value="Ribosomal protein L6, alpha-beta domain"/>
    <property type="match status" value="2"/>
</dbReference>
<evidence type="ECO:0000256" key="5">
    <source>
        <dbReference type="HAMAP-Rule" id="MF_01365"/>
    </source>
</evidence>
<gene>
    <name evidence="5" type="primary">rpl6</name>
    <name evidence="7" type="ORF">CUJ86_00455</name>
</gene>
<dbReference type="InterPro" id="IPR020040">
    <property type="entry name" value="Ribosomal_uL6_a/b-dom"/>
</dbReference>
<comment type="function">
    <text evidence="5">This protein binds to the 23S rRNA, and is important in its secondary structure. It is located near the subunit interface in the base of the L7/L12 stalk, and near the tRNA binding site of the peptidyltransferase center.</text>
</comment>
<sequence length="174" mass="19092">MVVERRVAIPDGITANLEGTVLKVKGPKGGLERDMRYPGITITVEDGECVVATELGRKRVVAMVGTYASHIANMIEGVTKGFEYRMKVVYSHFPIQLKLQSGMLEINNFLGEKQARRATILPGVTVKVGNDEVTVSGIDKDLVGSTAAKIERATKVRKRDTRVFQDGIYIVEKA</sequence>
<dbReference type="GO" id="GO:0022625">
    <property type="term" value="C:cytosolic large ribosomal subunit"/>
    <property type="evidence" value="ECO:0007669"/>
    <property type="project" value="UniProtKB-UniRule"/>
</dbReference>
<dbReference type="PANTHER" id="PTHR11655:SF16">
    <property type="entry name" value="60S RIBOSOMAL PROTEIN L9"/>
    <property type="match status" value="1"/>
</dbReference>
<evidence type="ECO:0000313" key="7">
    <source>
        <dbReference type="EMBL" id="TAJ45257.1"/>
    </source>
</evidence>
<dbReference type="OrthoDB" id="7144at2157"/>
<feature type="domain" description="Large ribosomal subunit protein uL6 alpha-beta" evidence="6">
    <location>
        <begin position="9"/>
        <end position="81"/>
    </location>
</feature>
<evidence type="ECO:0000259" key="6">
    <source>
        <dbReference type="Pfam" id="PF00347"/>
    </source>
</evidence>
<dbReference type="HAMAP" id="MF_01365_A">
    <property type="entry name" value="Ribosomal_uL6_A"/>
    <property type="match status" value="1"/>
</dbReference>